<dbReference type="PANTHER" id="PTHR43046:SF14">
    <property type="entry name" value="MUTT_NUDIX FAMILY PROTEIN"/>
    <property type="match status" value="1"/>
</dbReference>
<dbReference type="InterPro" id="IPR015797">
    <property type="entry name" value="NUDIX_hydrolase-like_dom_sf"/>
</dbReference>
<evidence type="ECO:0000256" key="2">
    <source>
        <dbReference type="ARBA" id="ARBA00022801"/>
    </source>
</evidence>
<evidence type="ECO:0000259" key="4">
    <source>
        <dbReference type="PROSITE" id="PS51462"/>
    </source>
</evidence>
<evidence type="ECO:0000256" key="1">
    <source>
        <dbReference type="ARBA" id="ARBA00001946"/>
    </source>
</evidence>
<dbReference type="RefSeq" id="WP_188887828.1">
    <property type="nucleotide sequence ID" value="NZ_BMHY01000001.1"/>
</dbReference>
<dbReference type="PRINTS" id="PR00502">
    <property type="entry name" value="NUDIXFAMILY"/>
</dbReference>
<evidence type="ECO:0000256" key="3">
    <source>
        <dbReference type="RuleBase" id="RU003476"/>
    </source>
</evidence>
<dbReference type="InterPro" id="IPR020476">
    <property type="entry name" value="Nudix_hydrolase"/>
</dbReference>
<feature type="domain" description="Nudix hydrolase" evidence="4">
    <location>
        <begin position="29"/>
        <end position="157"/>
    </location>
</feature>
<protein>
    <submittedName>
        <fullName evidence="5">DNA mismatch repair protein MutT</fullName>
    </submittedName>
</protein>
<dbReference type="PROSITE" id="PS51462">
    <property type="entry name" value="NUDIX"/>
    <property type="match status" value="1"/>
</dbReference>
<keyword evidence="6" id="KW-1185">Reference proteome</keyword>
<keyword evidence="2 3" id="KW-0378">Hydrolase</keyword>
<evidence type="ECO:0000313" key="5">
    <source>
        <dbReference type="EMBL" id="GGG59252.1"/>
    </source>
</evidence>
<dbReference type="Proteomes" id="UP000600247">
    <property type="component" value="Unassembled WGS sequence"/>
</dbReference>
<dbReference type="InterPro" id="IPR020084">
    <property type="entry name" value="NUDIX_hydrolase_CS"/>
</dbReference>
<dbReference type="GO" id="GO:0016787">
    <property type="term" value="F:hydrolase activity"/>
    <property type="evidence" value="ECO:0007669"/>
    <property type="project" value="UniProtKB-KW"/>
</dbReference>
<dbReference type="InterPro" id="IPR000086">
    <property type="entry name" value="NUDIX_hydrolase_dom"/>
</dbReference>
<comment type="similarity">
    <text evidence="3">Belongs to the Nudix hydrolase family.</text>
</comment>
<comment type="cofactor">
    <cofactor evidence="1">
        <name>Mg(2+)</name>
        <dbReference type="ChEBI" id="CHEBI:18420"/>
    </cofactor>
</comment>
<name>A0A917LVH5_9BACL</name>
<dbReference type="SUPFAM" id="SSF55811">
    <property type="entry name" value="Nudix"/>
    <property type="match status" value="1"/>
</dbReference>
<gene>
    <name evidence="5" type="ORF">GCM10010918_10520</name>
</gene>
<sequence>MAIMTDAKGNIFLEFIEIEERQLEEAAALDAPLTHALIVVECQGKHLFMHNKWRNSWELPGGIMEAGETARQCVIRELYEETNQTIVEVSFKGLMKFRLQPSFHGPERTEYGALFAGRLNQLNDFVENEEAKAIILWDGILEIGEIAEIDRKLIEFA</sequence>
<proteinExistence type="inferred from homology"/>
<evidence type="ECO:0000313" key="6">
    <source>
        <dbReference type="Proteomes" id="UP000600247"/>
    </source>
</evidence>
<dbReference type="AlphaFoldDB" id="A0A917LVH5"/>
<dbReference type="PANTHER" id="PTHR43046">
    <property type="entry name" value="GDP-MANNOSE MANNOSYL HYDROLASE"/>
    <property type="match status" value="1"/>
</dbReference>
<reference evidence="5 6" key="1">
    <citation type="journal article" date="2014" name="Int. J. Syst. Evol. Microbiol.">
        <title>Complete genome sequence of Corynebacterium casei LMG S-19264T (=DSM 44701T), isolated from a smear-ripened cheese.</title>
        <authorList>
            <consortium name="US DOE Joint Genome Institute (JGI-PGF)"/>
            <person name="Walter F."/>
            <person name="Albersmeier A."/>
            <person name="Kalinowski J."/>
            <person name="Ruckert C."/>
        </authorList>
    </citation>
    <scope>NUCLEOTIDE SEQUENCE [LARGE SCALE GENOMIC DNA]</scope>
    <source>
        <strain evidence="5 6">CGMCC 1.15286</strain>
    </source>
</reference>
<accession>A0A917LVH5</accession>
<dbReference type="EMBL" id="BMHY01000001">
    <property type="protein sequence ID" value="GGG59252.1"/>
    <property type="molecule type" value="Genomic_DNA"/>
</dbReference>
<dbReference type="Gene3D" id="3.90.79.10">
    <property type="entry name" value="Nucleoside Triphosphate Pyrophosphohydrolase"/>
    <property type="match status" value="1"/>
</dbReference>
<dbReference type="PROSITE" id="PS00893">
    <property type="entry name" value="NUDIX_BOX"/>
    <property type="match status" value="1"/>
</dbReference>
<comment type="caution">
    <text evidence="5">The sequence shown here is derived from an EMBL/GenBank/DDBJ whole genome shotgun (WGS) entry which is preliminary data.</text>
</comment>
<organism evidence="5 6">
    <name type="scientific">Paenibacillus radicis</name>
    <name type="common">ex Gao et al. 2016</name>
    <dbReference type="NCBI Taxonomy" id="1737354"/>
    <lineage>
        <taxon>Bacteria</taxon>
        <taxon>Bacillati</taxon>
        <taxon>Bacillota</taxon>
        <taxon>Bacilli</taxon>
        <taxon>Bacillales</taxon>
        <taxon>Paenibacillaceae</taxon>
        <taxon>Paenibacillus</taxon>
    </lineage>
</organism>
<dbReference type="Pfam" id="PF00293">
    <property type="entry name" value="NUDIX"/>
    <property type="match status" value="1"/>
</dbReference>